<dbReference type="Gene3D" id="2.60.40.10">
    <property type="entry name" value="Immunoglobulins"/>
    <property type="match status" value="1"/>
</dbReference>
<dbReference type="InterPro" id="IPR051801">
    <property type="entry name" value="GH28_Enzymes"/>
</dbReference>
<evidence type="ECO:0000313" key="7">
    <source>
        <dbReference type="EMBL" id="MSV25820.1"/>
    </source>
</evidence>
<comment type="caution">
    <text evidence="7">The sequence shown here is derived from an EMBL/GenBank/DDBJ whole genome shotgun (WGS) entry which is preliminary data.</text>
</comment>
<dbReference type="EMBL" id="VUNL01000016">
    <property type="protein sequence ID" value="MSV25820.1"/>
    <property type="molecule type" value="Genomic_DNA"/>
</dbReference>
<proteinExistence type="inferred from homology"/>
<dbReference type="InterPro" id="IPR006626">
    <property type="entry name" value="PbH1"/>
</dbReference>
<dbReference type="Pfam" id="PF00295">
    <property type="entry name" value="Glyco_hydro_28"/>
    <property type="match status" value="1"/>
</dbReference>
<keyword evidence="5" id="KW-0732">Signal</keyword>
<dbReference type="InterPro" id="IPR011050">
    <property type="entry name" value="Pectin_lyase_fold/virulence"/>
</dbReference>
<dbReference type="SUPFAM" id="SSF49265">
    <property type="entry name" value="Fibronectin type III"/>
    <property type="match status" value="1"/>
</dbReference>
<protein>
    <submittedName>
        <fullName evidence="7">Glycoside hydrolase family 28 protein</fullName>
    </submittedName>
</protein>
<dbReference type="SUPFAM" id="SSF51126">
    <property type="entry name" value="Pectin lyase-like"/>
    <property type="match status" value="1"/>
</dbReference>
<dbReference type="PANTHER" id="PTHR31339">
    <property type="entry name" value="PECTIN LYASE-RELATED"/>
    <property type="match status" value="1"/>
</dbReference>
<dbReference type="SMART" id="SM00710">
    <property type="entry name" value="PbH1"/>
    <property type="match status" value="4"/>
</dbReference>
<dbReference type="GO" id="GO:0004650">
    <property type="term" value="F:polygalacturonase activity"/>
    <property type="evidence" value="ECO:0007669"/>
    <property type="project" value="InterPro"/>
</dbReference>
<keyword evidence="2 4" id="KW-0378">Hydrolase</keyword>
<dbReference type="RefSeq" id="WP_154621586.1">
    <property type="nucleotide sequence ID" value="NZ_VUNL01000016.1"/>
</dbReference>
<dbReference type="InterPro" id="IPR003961">
    <property type="entry name" value="FN3_dom"/>
</dbReference>
<evidence type="ECO:0000256" key="3">
    <source>
        <dbReference type="ARBA" id="ARBA00023295"/>
    </source>
</evidence>
<reference evidence="7 8" key="1">
    <citation type="submission" date="2019-08" db="EMBL/GenBank/DDBJ databases">
        <title>In-depth cultivation of the pig gut microbiome towards novel bacterial diversity and tailored functional studies.</title>
        <authorList>
            <person name="Wylensek D."/>
            <person name="Hitch T.C.A."/>
            <person name="Clavel T."/>
        </authorList>
    </citation>
    <scope>NUCLEOTIDE SEQUENCE [LARGE SCALE GENOMIC DNA]</scope>
    <source>
        <strain evidence="8">WCA-380-WT-3B3</strain>
    </source>
</reference>
<dbReference type="Gene3D" id="2.160.20.10">
    <property type="entry name" value="Single-stranded right-handed beta-helix, Pectin lyase-like"/>
    <property type="match status" value="1"/>
</dbReference>
<sequence>MKSKVWKCAVTAAACLGLMLPMSGGGAAPAAPTGLKVPALSADDSSVLLLWDRPVKGDTAAYYNIYANGQRIGSTKTLQDTAAGREIKNFAAENPELCGDLLRQHNYEVRNLKPETTYAFTVRAVDKNGAESSDSATVNQMTKAVPTVVRITDYGAVGDGKTVNTAALQRAINAVPAGGVLEIPQGTFVSGAVQLKSDMTLRLDEGAVLLESADPADLVMQKNGRYNGLLNADSVENLRIVGAGAIDGNGWTMDASGTKYLKAKNKENKGLRDDRHVLNIGIAAKNQTQAQIDAGLAFKKAYNARSTTVILKHVKGLYLEGVTFRNPAMHMLTVEGDDVLLNNVNVRTYDANNGDGIDYDGKGLTIVNSFFDTGDDAINFSAGIGKKATALPPVSDIWLFNNYVAHGHGGIVLGSHTASWIENMLAEDNVFNKTEISLRCKTGQGVGGGGRNVTFRHNVAKDMKRQGIIFTTAYTDVNAVGSFEPADPGQFHDILVEDCAIDGTGKAAIEIDGLPEMPHRSITFRNIRFTRTHENIVNNAQDIVCENVTYDYAK</sequence>
<dbReference type="InterPro" id="IPR036116">
    <property type="entry name" value="FN3_sf"/>
</dbReference>
<dbReference type="InterPro" id="IPR024535">
    <property type="entry name" value="RHGA/B-epi-like_pectate_lyase"/>
</dbReference>
<evidence type="ECO:0000256" key="4">
    <source>
        <dbReference type="RuleBase" id="RU361169"/>
    </source>
</evidence>
<feature type="domain" description="Fibronectin type-III" evidence="6">
    <location>
        <begin position="31"/>
        <end position="145"/>
    </location>
</feature>
<evidence type="ECO:0000256" key="1">
    <source>
        <dbReference type="ARBA" id="ARBA00008834"/>
    </source>
</evidence>
<evidence type="ECO:0000256" key="2">
    <source>
        <dbReference type="ARBA" id="ARBA00022801"/>
    </source>
</evidence>
<keyword evidence="3 4" id="KW-0326">Glycosidase</keyword>
<dbReference type="CDD" id="cd00063">
    <property type="entry name" value="FN3"/>
    <property type="match status" value="1"/>
</dbReference>
<evidence type="ECO:0000313" key="8">
    <source>
        <dbReference type="Proteomes" id="UP000430222"/>
    </source>
</evidence>
<evidence type="ECO:0000256" key="5">
    <source>
        <dbReference type="SAM" id="SignalP"/>
    </source>
</evidence>
<dbReference type="SMART" id="SM00060">
    <property type="entry name" value="FN3"/>
    <property type="match status" value="1"/>
</dbReference>
<gene>
    <name evidence="7" type="ORF">FYJ78_11735</name>
</gene>
<dbReference type="InterPro" id="IPR012334">
    <property type="entry name" value="Pectin_lyas_fold"/>
</dbReference>
<dbReference type="InterPro" id="IPR013783">
    <property type="entry name" value="Ig-like_fold"/>
</dbReference>
<dbReference type="AlphaFoldDB" id="A0A6I2V0F3"/>
<evidence type="ECO:0000259" key="6">
    <source>
        <dbReference type="PROSITE" id="PS50853"/>
    </source>
</evidence>
<comment type="similarity">
    <text evidence="1 4">Belongs to the glycosyl hydrolase 28 family.</text>
</comment>
<feature type="signal peptide" evidence="5">
    <location>
        <begin position="1"/>
        <end position="27"/>
    </location>
</feature>
<dbReference type="Pfam" id="PF00041">
    <property type="entry name" value="fn3"/>
    <property type="match status" value="1"/>
</dbReference>
<name>A0A6I2V0F3_9FIRM</name>
<dbReference type="InterPro" id="IPR000743">
    <property type="entry name" value="Glyco_hydro_28"/>
</dbReference>
<feature type="chain" id="PRO_5026052487" evidence="5">
    <location>
        <begin position="28"/>
        <end position="554"/>
    </location>
</feature>
<accession>A0A6I2V0F3</accession>
<dbReference type="GO" id="GO:0005975">
    <property type="term" value="P:carbohydrate metabolic process"/>
    <property type="evidence" value="ECO:0007669"/>
    <property type="project" value="InterPro"/>
</dbReference>
<organism evidence="7 8">
    <name type="scientific">Selenomonas montiformis</name>
    <dbReference type="NCBI Taxonomy" id="2652285"/>
    <lineage>
        <taxon>Bacteria</taxon>
        <taxon>Bacillati</taxon>
        <taxon>Bacillota</taxon>
        <taxon>Negativicutes</taxon>
        <taxon>Selenomonadales</taxon>
        <taxon>Selenomonadaceae</taxon>
        <taxon>Selenomonas</taxon>
    </lineage>
</organism>
<dbReference type="PROSITE" id="PS50853">
    <property type="entry name" value="FN3"/>
    <property type="match status" value="1"/>
</dbReference>
<dbReference type="Proteomes" id="UP000430222">
    <property type="component" value="Unassembled WGS sequence"/>
</dbReference>
<dbReference type="PROSITE" id="PS00502">
    <property type="entry name" value="POLYGALACTURONASE"/>
    <property type="match status" value="1"/>
</dbReference>
<dbReference type="PANTHER" id="PTHR31339:SF9">
    <property type="entry name" value="PLASMIN AND FIBRONECTIN-BINDING PROTEIN A"/>
    <property type="match status" value="1"/>
</dbReference>
<keyword evidence="8" id="KW-1185">Reference proteome</keyword>
<dbReference type="Pfam" id="PF12708">
    <property type="entry name" value="Pect-lyase_RHGA_epim"/>
    <property type="match status" value="1"/>
</dbReference>